<keyword evidence="5" id="KW-1015">Disulfide bond</keyword>
<evidence type="ECO:0000256" key="5">
    <source>
        <dbReference type="ARBA" id="ARBA00023157"/>
    </source>
</evidence>
<reference evidence="8 9" key="1">
    <citation type="submission" date="2019-01" db="EMBL/GenBank/DDBJ databases">
        <authorList>
            <person name="Alioto T."/>
            <person name="Alioto T."/>
        </authorList>
    </citation>
    <scope>NUCLEOTIDE SEQUENCE [LARGE SCALE GENOMIC DNA]</scope>
</reference>
<evidence type="ECO:0000256" key="4">
    <source>
        <dbReference type="ARBA" id="ARBA00022729"/>
    </source>
</evidence>
<evidence type="ECO:0000313" key="9">
    <source>
        <dbReference type="Proteomes" id="UP000386466"/>
    </source>
</evidence>
<dbReference type="AlphaFoldDB" id="A0A485NFE6"/>
<keyword evidence="9" id="KW-1185">Reference proteome</keyword>
<dbReference type="Proteomes" id="UP000386466">
    <property type="component" value="Unassembled WGS sequence"/>
</dbReference>
<evidence type="ECO:0000256" key="6">
    <source>
        <dbReference type="SAM" id="SignalP"/>
    </source>
</evidence>
<evidence type="ECO:0000256" key="3">
    <source>
        <dbReference type="ARBA" id="ARBA00022525"/>
    </source>
</evidence>
<keyword evidence="4 6" id="KW-0732">Signal</keyword>
<dbReference type="GO" id="GO:0001935">
    <property type="term" value="P:endothelial cell proliferation"/>
    <property type="evidence" value="ECO:0007669"/>
    <property type="project" value="TreeGrafter"/>
</dbReference>
<feature type="domain" description="Prokineticin" evidence="7">
    <location>
        <begin position="19"/>
        <end position="106"/>
    </location>
</feature>
<evidence type="ECO:0000259" key="7">
    <source>
        <dbReference type="Pfam" id="PF06607"/>
    </source>
</evidence>
<feature type="chain" id="PRO_5019726673" evidence="6">
    <location>
        <begin position="30"/>
        <end position="109"/>
    </location>
</feature>
<dbReference type="PANTHER" id="PTHR18821:SF8">
    <property type="entry name" value="PROKINETICIN-2"/>
    <property type="match status" value="1"/>
</dbReference>
<evidence type="ECO:0000256" key="2">
    <source>
        <dbReference type="ARBA" id="ARBA00006999"/>
    </source>
</evidence>
<dbReference type="Pfam" id="PF06607">
    <property type="entry name" value="Prokineticin"/>
    <property type="match status" value="1"/>
</dbReference>
<dbReference type="InterPro" id="IPR023569">
    <property type="entry name" value="Prokineticin_domain"/>
</dbReference>
<comment type="subcellular location">
    <subcellularLocation>
        <location evidence="1">Secreted</location>
    </subcellularLocation>
</comment>
<dbReference type="Gene3D" id="2.10.80.10">
    <property type="entry name" value="Lipase, subunit A"/>
    <property type="match status" value="1"/>
</dbReference>
<proteinExistence type="inferred from homology"/>
<sequence length="109" mass="11876">MSSAKSESLTSSLLIFMPLISLCCLIADARTSTACDKDPQCGGGMCCAVSIWVKSIRICTPMGKVGDSCHPLTRKVPFFGRRMHHTCPCMPGLACLRTSFNRFICLARK</sequence>
<accession>A0A485NFE6</accession>
<protein>
    <submittedName>
        <fullName evidence="8">Prokineticin-2 isoform b</fullName>
    </submittedName>
</protein>
<gene>
    <name evidence="8" type="ORF">LYPA_23C003461</name>
</gene>
<name>A0A485NFE6_LYNPA</name>
<keyword evidence="3" id="KW-0964">Secreted</keyword>
<feature type="signal peptide" evidence="6">
    <location>
        <begin position="1"/>
        <end position="29"/>
    </location>
</feature>
<evidence type="ECO:0000313" key="8">
    <source>
        <dbReference type="EMBL" id="VFV30456.1"/>
    </source>
</evidence>
<evidence type="ECO:0000256" key="1">
    <source>
        <dbReference type="ARBA" id="ARBA00004613"/>
    </source>
</evidence>
<dbReference type="InterPro" id="IPR009523">
    <property type="entry name" value="Prokineticin"/>
</dbReference>
<dbReference type="PANTHER" id="PTHR18821">
    <property type="entry name" value="PROKINETICIN"/>
    <property type="match status" value="1"/>
</dbReference>
<dbReference type="SUPFAM" id="SSF57190">
    <property type="entry name" value="Colipase-like"/>
    <property type="match status" value="2"/>
</dbReference>
<dbReference type="EMBL" id="CAAGRJ010014196">
    <property type="protein sequence ID" value="VFV30456.1"/>
    <property type="molecule type" value="Genomic_DNA"/>
</dbReference>
<comment type="similarity">
    <text evidence="2">Belongs to the AVIT (prokineticin) family.</text>
</comment>
<dbReference type="GO" id="GO:0005576">
    <property type="term" value="C:extracellular region"/>
    <property type="evidence" value="ECO:0007669"/>
    <property type="project" value="UniProtKB-SubCell"/>
</dbReference>
<organism evidence="8 9">
    <name type="scientific">Lynx pardinus</name>
    <name type="common">Iberian lynx</name>
    <name type="synonym">Felis pardina</name>
    <dbReference type="NCBI Taxonomy" id="191816"/>
    <lineage>
        <taxon>Eukaryota</taxon>
        <taxon>Metazoa</taxon>
        <taxon>Chordata</taxon>
        <taxon>Craniata</taxon>
        <taxon>Vertebrata</taxon>
        <taxon>Euteleostomi</taxon>
        <taxon>Mammalia</taxon>
        <taxon>Eutheria</taxon>
        <taxon>Laurasiatheria</taxon>
        <taxon>Carnivora</taxon>
        <taxon>Feliformia</taxon>
        <taxon>Felidae</taxon>
        <taxon>Felinae</taxon>
        <taxon>Lynx</taxon>
    </lineage>
</organism>